<name>A0A517NWL2_9BACT</name>
<dbReference type="Gene3D" id="3.50.50.60">
    <property type="entry name" value="FAD/NAD(P)-binding domain"/>
    <property type="match status" value="1"/>
</dbReference>
<dbReference type="PRINTS" id="PR00420">
    <property type="entry name" value="RNGMNOXGNASE"/>
</dbReference>
<dbReference type="PANTHER" id="PTHR42685:SF22">
    <property type="entry name" value="CONDITIONED MEDIUM FACTOR RECEPTOR 1"/>
    <property type="match status" value="1"/>
</dbReference>
<sequence length="388" mass="41778">MENFVTQVHDSKVLVIGAGVAGASCALMLARVGVAVDLVEQRQFPRAKVCGCCIGPAGLEMLDRLSLRQAAIAESQKTTRWLGSFNGRQVDMPIPDGIAISRKTLDPMIVSAAETAGANVTMQCTAELQFSKLQSDDLPSADDKLVDVTLKTNASNENRTYSAVVVAAGLSANRLDKWLPWQQVPHGPFGVSLTVANQPDTTVLPGVIYMACDDDGYVGLVRLNESELDVAAALCSGSAASKRGTPLQRIQRIVDRSCFEGIDLQTSSPMMTTPMLRRKRLAGKGRIIAIGDAAGYVEPFTGEGMTWAMQSGVDAAKLIAHVIDQRDEWCSLGAKWTVAIDQQLQHKKRLCRLVTNACRSHLMREAAGITLARFPSLATPLLSSINRI</sequence>
<accession>A0A517NWL2</accession>
<dbReference type="SUPFAM" id="SSF51905">
    <property type="entry name" value="FAD/NAD(P)-binding domain"/>
    <property type="match status" value="1"/>
</dbReference>
<gene>
    <name evidence="2" type="ORF">K239x_35150</name>
</gene>
<evidence type="ECO:0000259" key="1">
    <source>
        <dbReference type="Pfam" id="PF01494"/>
    </source>
</evidence>
<dbReference type="PANTHER" id="PTHR42685">
    <property type="entry name" value="GERANYLGERANYL DIPHOSPHATE REDUCTASE"/>
    <property type="match status" value="1"/>
</dbReference>
<reference evidence="2 3" key="1">
    <citation type="submission" date="2019-02" db="EMBL/GenBank/DDBJ databases">
        <title>Deep-cultivation of Planctomycetes and their phenomic and genomic characterization uncovers novel biology.</title>
        <authorList>
            <person name="Wiegand S."/>
            <person name="Jogler M."/>
            <person name="Boedeker C."/>
            <person name="Pinto D."/>
            <person name="Vollmers J."/>
            <person name="Rivas-Marin E."/>
            <person name="Kohn T."/>
            <person name="Peeters S.H."/>
            <person name="Heuer A."/>
            <person name="Rast P."/>
            <person name="Oberbeckmann S."/>
            <person name="Bunk B."/>
            <person name="Jeske O."/>
            <person name="Meyerdierks A."/>
            <person name="Storesund J.E."/>
            <person name="Kallscheuer N."/>
            <person name="Luecker S."/>
            <person name="Lage O.M."/>
            <person name="Pohl T."/>
            <person name="Merkel B.J."/>
            <person name="Hornburger P."/>
            <person name="Mueller R.-W."/>
            <person name="Bruemmer F."/>
            <person name="Labrenz M."/>
            <person name="Spormann A.M."/>
            <person name="Op den Camp H."/>
            <person name="Overmann J."/>
            <person name="Amann R."/>
            <person name="Jetten M.S.M."/>
            <person name="Mascher T."/>
            <person name="Medema M.H."/>
            <person name="Devos D.P."/>
            <person name="Kaster A.-K."/>
            <person name="Ovreas L."/>
            <person name="Rohde M."/>
            <person name="Galperin M.Y."/>
            <person name="Jogler C."/>
        </authorList>
    </citation>
    <scope>NUCLEOTIDE SEQUENCE [LARGE SCALE GENOMIC DNA]</scope>
    <source>
        <strain evidence="2 3">K23_9</strain>
    </source>
</reference>
<proteinExistence type="predicted"/>
<dbReference type="InterPro" id="IPR050407">
    <property type="entry name" value="Geranylgeranyl_reductase"/>
</dbReference>
<dbReference type="OrthoDB" id="9806565at2"/>
<evidence type="ECO:0000313" key="3">
    <source>
        <dbReference type="Proteomes" id="UP000319817"/>
    </source>
</evidence>
<organism evidence="2 3">
    <name type="scientific">Stieleria marina</name>
    <dbReference type="NCBI Taxonomy" id="1930275"/>
    <lineage>
        <taxon>Bacteria</taxon>
        <taxon>Pseudomonadati</taxon>
        <taxon>Planctomycetota</taxon>
        <taxon>Planctomycetia</taxon>
        <taxon>Pirellulales</taxon>
        <taxon>Pirellulaceae</taxon>
        <taxon>Stieleria</taxon>
    </lineage>
</organism>
<dbReference type="InterPro" id="IPR036188">
    <property type="entry name" value="FAD/NAD-bd_sf"/>
</dbReference>
<dbReference type="Pfam" id="PF01494">
    <property type="entry name" value="FAD_binding_3"/>
    <property type="match status" value="1"/>
</dbReference>
<keyword evidence="3" id="KW-1185">Reference proteome</keyword>
<feature type="domain" description="FAD-binding" evidence="1">
    <location>
        <begin position="11"/>
        <end position="328"/>
    </location>
</feature>
<dbReference type="InterPro" id="IPR002938">
    <property type="entry name" value="FAD-bd"/>
</dbReference>
<protein>
    <recommendedName>
        <fullName evidence="1">FAD-binding domain-containing protein</fullName>
    </recommendedName>
</protein>
<dbReference type="AlphaFoldDB" id="A0A517NWL2"/>
<dbReference type="EMBL" id="CP036526">
    <property type="protein sequence ID" value="QDT11517.1"/>
    <property type="molecule type" value="Genomic_DNA"/>
</dbReference>
<dbReference type="Proteomes" id="UP000319817">
    <property type="component" value="Chromosome"/>
</dbReference>
<evidence type="ECO:0000313" key="2">
    <source>
        <dbReference type="EMBL" id="QDT11517.1"/>
    </source>
</evidence>
<dbReference type="GO" id="GO:0071949">
    <property type="term" value="F:FAD binding"/>
    <property type="evidence" value="ECO:0007669"/>
    <property type="project" value="InterPro"/>
</dbReference>